<comment type="function">
    <text evidence="5">Enables the bacterium to metabolize sucrose as a sole carbon source.</text>
</comment>
<evidence type="ECO:0000259" key="7">
    <source>
        <dbReference type="Pfam" id="PF08244"/>
    </source>
</evidence>
<evidence type="ECO:0000313" key="8">
    <source>
        <dbReference type="EMBL" id="ACZ10492.1"/>
    </source>
</evidence>
<evidence type="ECO:0000256" key="1">
    <source>
        <dbReference type="ARBA" id="ARBA00009902"/>
    </source>
</evidence>
<evidence type="ECO:0000259" key="6">
    <source>
        <dbReference type="Pfam" id="PF00251"/>
    </source>
</evidence>
<dbReference type="NCBIfam" id="TIGR01322">
    <property type="entry name" value="scrB_fam"/>
    <property type="match status" value="1"/>
</dbReference>
<gene>
    <name evidence="8" type="ordered locus">Sterm_3658</name>
</gene>
<comment type="subcellular location">
    <subcellularLocation>
        <location evidence="5">Cytoplasm</location>
    </subcellularLocation>
</comment>
<organism evidence="8 9">
    <name type="scientific">Sebaldella termitidis (strain ATCC 33386 / NCTC 11300)</name>
    <dbReference type="NCBI Taxonomy" id="526218"/>
    <lineage>
        <taxon>Bacteria</taxon>
        <taxon>Fusobacteriati</taxon>
        <taxon>Fusobacteriota</taxon>
        <taxon>Fusobacteriia</taxon>
        <taxon>Fusobacteriales</taxon>
        <taxon>Leptotrichiaceae</taxon>
        <taxon>Sebaldella</taxon>
    </lineage>
</organism>
<comment type="catalytic activity">
    <reaction evidence="4">
        <text>Hydrolysis of terminal non-reducing beta-D-fructofuranoside residues in beta-D-fructofuranosides.</text>
        <dbReference type="EC" id="3.2.1.26"/>
    </reaction>
</comment>
<dbReference type="RefSeq" id="WP_012863074.1">
    <property type="nucleotide sequence ID" value="NC_013517.1"/>
</dbReference>
<dbReference type="InterPro" id="IPR001362">
    <property type="entry name" value="Glyco_hydro_32"/>
</dbReference>
<dbReference type="Pfam" id="PF08244">
    <property type="entry name" value="Glyco_hydro_32C"/>
    <property type="match status" value="1"/>
</dbReference>
<keyword evidence="2 4" id="KW-0378">Hydrolase</keyword>
<dbReference type="SUPFAM" id="SSF49899">
    <property type="entry name" value="Concanavalin A-like lectins/glucanases"/>
    <property type="match status" value="1"/>
</dbReference>
<dbReference type="HOGENOM" id="CLU_001528_7_1_0"/>
<dbReference type="CDD" id="cd18623">
    <property type="entry name" value="GH32_ScrB-like"/>
    <property type="match status" value="1"/>
</dbReference>
<dbReference type="Gene3D" id="2.60.120.560">
    <property type="entry name" value="Exo-inulinase, domain 1"/>
    <property type="match status" value="1"/>
</dbReference>
<dbReference type="InterPro" id="IPR018053">
    <property type="entry name" value="Glyco_hydro_32_AS"/>
</dbReference>
<dbReference type="STRING" id="526218.Sterm_3658"/>
<dbReference type="InterPro" id="IPR013189">
    <property type="entry name" value="Glyco_hydro_32_C"/>
</dbReference>
<dbReference type="InterPro" id="IPR006232">
    <property type="entry name" value="Suc6P_hydrolase"/>
</dbReference>
<comment type="similarity">
    <text evidence="1 4">Belongs to the glycosyl hydrolase 32 family.</text>
</comment>
<dbReference type="InterPro" id="IPR013148">
    <property type="entry name" value="Glyco_hydro_32_N"/>
</dbReference>
<keyword evidence="9" id="KW-1185">Reference proteome</keyword>
<dbReference type="eggNOG" id="COG1621">
    <property type="taxonomic scope" value="Bacteria"/>
</dbReference>
<name>D1ARK6_SEBTE</name>
<evidence type="ECO:0000256" key="2">
    <source>
        <dbReference type="ARBA" id="ARBA00022801"/>
    </source>
</evidence>
<dbReference type="InterPro" id="IPR051214">
    <property type="entry name" value="GH32_Enzymes"/>
</dbReference>
<evidence type="ECO:0000313" key="9">
    <source>
        <dbReference type="Proteomes" id="UP000000845"/>
    </source>
</evidence>
<feature type="domain" description="Glycosyl hydrolase family 32 N-terminal" evidence="6">
    <location>
        <begin position="37"/>
        <end position="337"/>
    </location>
</feature>
<dbReference type="EC" id="3.2.1.26" evidence="4"/>
<keyword evidence="5" id="KW-0119">Carbohydrate metabolism</keyword>
<reference evidence="9" key="1">
    <citation type="submission" date="2009-09" db="EMBL/GenBank/DDBJ databases">
        <title>The complete chromosome of Sebaldella termitidis ATCC 33386.</title>
        <authorList>
            <consortium name="US DOE Joint Genome Institute (JGI-PGF)"/>
            <person name="Lucas S."/>
            <person name="Copeland A."/>
            <person name="Lapidus A."/>
            <person name="Glavina del Rio T."/>
            <person name="Dalin E."/>
            <person name="Tice H."/>
            <person name="Bruce D."/>
            <person name="Goodwin L."/>
            <person name="Pitluck S."/>
            <person name="Kyrpides N."/>
            <person name="Mavromatis K."/>
            <person name="Ivanova N."/>
            <person name="Mikhailova N."/>
            <person name="Sims D."/>
            <person name="Meincke L."/>
            <person name="Brettin T."/>
            <person name="Detter J.C."/>
            <person name="Han C."/>
            <person name="Larimer F."/>
            <person name="Land M."/>
            <person name="Hauser L."/>
            <person name="Markowitz V."/>
            <person name="Cheng J.F."/>
            <person name="Hugenholtz P."/>
            <person name="Woyke T."/>
            <person name="Wu D."/>
            <person name="Eisen J.A."/>
        </authorList>
    </citation>
    <scope>NUCLEOTIDE SEQUENCE [LARGE SCALE GENOMIC DNA]</scope>
    <source>
        <strain evidence="9">ATCC 33386 / NCTC 11300</strain>
    </source>
</reference>
<reference evidence="8 9" key="2">
    <citation type="journal article" date="2010" name="Stand. Genomic Sci.">
        <title>Complete genome sequence of Sebaldella termitidis type strain (NCTC 11300).</title>
        <authorList>
            <person name="Harmon-Smith M."/>
            <person name="Celia L."/>
            <person name="Chertkov O."/>
            <person name="Lapidus A."/>
            <person name="Copeland A."/>
            <person name="Glavina Del Rio T."/>
            <person name="Nolan M."/>
            <person name="Lucas S."/>
            <person name="Tice H."/>
            <person name="Cheng J.F."/>
            <person name="Han C."/>
            <person name="Detter J.C."/>
            <person name="Bruce D."/>
            <person name="Goodwin L."/>
            <person name="Pitluck S."/>
            <person name="Pati A."/>
            <person name="Liolios K."/>
            <person name="Ivanova N."/>
            <person name="Mavromatis K."/>
            <person name="Mikhailova N."/>
            <person name="Chen A."/>
            <person name="Palaniappan K."/>
            <person name="Land M."/>
            <person name="Hauser L."/>
            <person name="Chang Y.J."/>
            <person name="Jeffries C.D."/>
            <person name="Brettin T."/>
            <person name="Goker M."/>
            <person name="Beck B."/>
            <person name="Bristow J."/>
            <person name="Eisen J.A."/>
            <person name="Markowitz V."/>
            <person name="Hugenholtz P."/>
            <person name="Kyrpides N.C."/>
            <person name="Klenk H.P."/>
            <person name="Chen F."/>
        </authorList>
    </citation>
    <scope>NUCLEOTIDE SEQUENCE [LARGE SCALE GENOMIC DNA]</scope>
    <source>
        <strain evidence="9">ATCC 33386 / NCTC 11300</strain>
    </source>
</reference>
<dbReference type="GO" id="GO:0004564">
    <property type="term" value="F:beta-fructofuranosidase activity"/>
    <property type="evidence" value="ECO:0007669"/>
    <property type="project" value="UniProtKB-EC"/>
</dbReference>
<evidence type="ECO:0000256" key="3">
    <source>
        <dbReference type="ARBA" id="ARBA00023295"/>
    </source>
</evidence>
<dbReference type="CAZy" id="GH32">
    <property type="family name" value="Glycoside Hydrolase Family 32"/>
</dbReference>
<feature type="domain" description="Glycosyl hydrolase family 32 C-terminal" evidence="7">
    <location>
        <begin position="340"/>
        <end position="480"/>
    </location>
</feature>
<protein>
    <recommendedName>
        <fullName evidence="4">Sucrose-6-phosphate hydrolase</fullName>
        <ecNumber evidence="4">3.2.1.26</ecNumber>
    </recommendedName>
    <alternativeName>
        <fullName evidence="5">Invertase</fullName>
    </alternativeName>
</protein>
<keyword evidence="5" id="KW-0963">Cytoplasm</keyword>
<dbReference type="Gene3D" id="2.115.10.20">
    <property type="entry name" value="Glycosyl hydrolase domain, family 43"/>
    <property type="match status" value="1"/>
</dbReference>
<dbReference type="SMART" id="SM00640">
    <property type="entry name" value="Glyco_32"/>
    <property type="match status" value="1"/>
</dbReference>
<dbReference type="InterPro" id="IPR023296">
    <property type="entry name" value="Glyco_hydro_beta-prop_sf"/>
</dbReference>
<evidence type="ECO:0000256" key="4">
    <source>
        <dbReference type="RuleBase" id="RU362110"/>
    </source>
</evidence>
<dbReference type="AlphaFoldDB" id="D1ARK6"/>
<dbReference type="PROSITE" id="PS00609">
    <property type="entry name" value="GLYCOSYL_HYDROL_F32"/>
    <property type="match status" value="1"/>
</dbReference>
<accession>D1ARK6</accession>
<sequence>MTFDSKNRYRNIKDAHADELENIEKIVNSDHWRQKFHIMPKTGLLNDPNGLAYFNGKYHIFFQWFPFGPVHGLKHWAHYVSEDMVSWYEDKRILIPEEWYESHGAFSGSAVIKDNQLYLMYTGNVRTKDNRRKSYQCLARLEEKKIVKDPDNPVINSIPDGFTNEFRDPKIFQKDGSFYLVIGGQKENMTGSIAVYQSKDLHNWNFIGELKTGLENFGYMWECPDYFELNDTGILLFCPQGLKPNKDCFNNIYQSGYIAGDKLNLDTLEFRHSDFTELDRGFDFYAPQTFEKDGRRLMIGWMGLPEIEYPSEKNFWVHCLTIPRELKLMNNRLVQSPASELKKLRKEKETFSENLHKQKIKLPISGTVYELLAEFSDFSGDFGLELRTGPGDEKTVLWYDYKNSKIILDRTNSGEKFGLDYGSLRMVHFIAPVIKFHIFMDSSSVEIFINDGKETFTARIFPGENSSGISVFSTGTAKINLSKWNLA</sequence>
<dbReference type="Pfam" id="PF00251">
    <property type="entry name" value="Glyco_hydro_32N"/>
    <property type="match status" value="1"/>
</dbReference>
<evidence type="ECO:0000256" key="5">
    <source>
        <dbReference type="RuleBase" id="RU365015"/>
    </source>
</evidence>
<dbReference type="GO" id="GO:0005737">
    <property type="term" value="C:cytoplasm"/>
    <property type="evidence" value="ECO:0007669"/>
    <property type="project" value="UniProtKB-SubCell"/>
</dbReference>
<dbReference type="InterPro" id="IPR013320">
    <property type="entry name" value="ConA-like_dom_sf"/>
</dbReference>
<dbReference type="GO" id="GO:0005985">
    <property type="term" value="P:sucrose metabolic process"/>
    <property type="evidence" value="ECO:0007669"/>
    <property type="project" value="UniProtKB-UniPathway"/>
</dbReference>
<proteinExistence type="inferred from homology"/>
<comment type="pathway">
    <text evidence="5">Glycan biosynthesis; sucrose metabolism.</text>
</comment>
<dbReference type="PANTHER" id="PTHR43101">
    <property type="entry name" value="BETA-FRUCTOSIDASE"/>
    <property type="match status" value="1"/>
</dbReference>
<dbReference type="EMBL" id="CP001739">
    <property type="protein sequence ID" value="ACZ10492.1"/>
    <property type="molecule type" value="Genomic_DNA"/>
</dbReference>
<dbReference type="Proteomes" id="UP000000845">
    <property type="component" value="Chromosome"/>
</dbReference>
<dbReference type="SUPFAM" id="SSF75005">
    <property type="entry name" value="Arabinanase/levansucrase/invertase"/>
    <property type="match status" value="1"/>
</dbReference>
<dbReference type="KEGG" id="str:Sterm_3658"/>
<dbReference type="UniPathway" id="UPA00238"/>
<keyword evidence="3 4" id="KW-0326">Glycosidase</keyword>
<dbReference type="PANTHER" id="PTHR43101:SF1">
    <property type="entry name" value="BETA-FRUCTOSIDASE"/>
    <property type="match status" value="1"/>
</dbReference>